<accession>A0ABU3DU76</accession>
<keyword evidence="5" id="KW-1185">Reference proteome</keyword>
<evidence type="ECO:0000256" key="2">
    <source>
        <dbReference type="ARBA" id="ARBA00023315"/>
    </source>
</evidence>
<comment type="caution">
    <text evidence="4">The sequence shown here is derived from an EMBL/GenBank/DDBJ whole genome shotgun (WGS) entry which is preliminary data.</text>
</comment>
<name>A0ABU3DU76_9FLAO</name>
<dbReference type="InterPro" id="IPR000182">
    <property type="entry name" value="GNAT_dom"/>
</dbReference>
<sequence>MTALKIRKIQPKDNQEVAKVIREVLVEMGVPKVGTAYEDKALDDMYAAYDSPRMEYFVIENEGKIIGCAGIAPLKGFEAEVCELQKMYFLPEARGKGLGTQMMDTCLIFAKNEGFQKCYIETLPYMEDARKLYRKTGFTNLEGPLGNTGHYNCTVWLIKELKGEG</sequence>
<dbReference type="Pfam" id="PF00583">
    <property type="entry name" value="Acetyltransf_1"/>
    <property type="match status" value="1"/>
</dbReference>
<evidence type="ECO:0000259" key="3">
    <source>
        <dbReference type="PROSITE" id="PS51186"/>
    </source>
</evidence>
<dbReference type="Gene3D" id="3.40.630.30">
    <property type="match status" value="1"/>
</dbReference>
<protein>
    <submittedName>
        <fullName evidence="4">GNAT family N-acetyltransferase</fullName>
    </submittedName>
</protein>
<dbReference type="PANTHER" id="PTHR43877">
    <property type="entry name" value="AMINOALKYLPHOSPHONATE N-ACETYLTRANSFERASE-RELATED-RELATED"/>
    <property type="match status" value="1"/>
</dbReference>
<feature type="domain" description="N-acetyltransferase" evidence="3">
    <location>
        <begin position="4"/>
        <end position="162"/>
    </location>
</feature>
<keyword evidence="1" id="KW-0808">Transferase</keyword>
<keyword evidence="2" id="KW-0012">Acyltransferase</keyword>
<evidence type="ECO:0000313" key="5">
    <source>
        <dbReference type="Proteomes" id="UP001253848"/>
    </source>
</evidence>
<dbReference type="PANTHER" id="PTHR43877:SF2">
    <property type="entry name" value="AMINOALKYLPHOSPHONATE N-ACETYLTRANSFERASE-RELATED"/>
    <property type="match status" value="1"/>
</dbReference>
<dbReference type="CDD" id="cd04301">
    <property type="entry name" value="NAT_SF"/>
    <property type="match status" value="1"/>
</dbReference>
<dbReference type="InterPro" id="IPR050832">
    <property type="entry name" value="Bact_Acetyltransf"/>
</dbReference>
<dbReference type="EMBL" id="JAVRHN010000009">
    <property type="protein sequence ID" value="MDT0687275.1"/>
    <property type="molecule type" value="Genomic_DNA"/>
</dbReference>
<dbReference type="RefSeq" id="WP_311500564.1">
    <property type="nucleotide sequence ID" value="NZ_JAVRHN010000009.1"/>
</dbReference>
<dbReference type="PROSITE" id="PS51186">
    <property type="entry name" value="GNAT"/>
    <property type="match status" value="1"/>
</dbReference>
<dbReference type="SUPFAM" id="SSF55729">
    <property type="entry name" value="Acyl-CoA N-acyltransferases (Nat)"/>
    <property type="match status" value="1"/>
</dbReference>
<evidence type="ECO:0000313" key="4">
    <source>
        <dbReference type="EMBL" id="MDT0687275.1"/>
    </source>
</evidence>
<organism evidence="4 5">
    <name type="scientific">Autumnicola psychrophila</name>
    <dbReference type="NCBI Taxonomy" id="3075592"/>
    <lineage>
        <taxon>Bacteria</taxon>
        <taxon>Pseudomonadati</taxon>
        <taxon>Bacteroidota</taxon>
        <taxon>Flavobacteriia</taxon>
        <taxon>Flavobacteriales</taxon>
        <taxon>Flavobacteriaceae</taxon>
        <taxon>Autumnicola</taxon>
    </lineage>
</organism>
<reference evidence="4 5" key="1">
    <citation type="submission" date="2023-09" db="EMBL/GenBank/DDBJ databases">
        <authorList>
            <person name="Rey-Velasco X."/>
        </authorList>
    </citation>
    <scope>NUCLEOTIDE SEQUENCE [LARGE SCALE GENOMIC DNA]</scope>
    <source>
        <strain evidence="4 5">F225</strain>
    </source>
</reference>
<dbReference type="InterPro" id="IPR016181">
    <property type="entry name" value="Acyl_CoA_acyltransferase"/>
</dbReference>
<proteinExistence type="predicted"/>
<evidence type="ECO:0000256" key="1">
    <source>
        <dbReference type="ARBA" id="ARBA00022679"/>
    </source>
</evidence>
<gene>
    <name evidence="4" type="ORF">RM541_12955</name>
</gene>
<dbReference type="Proteomes" id="UP001253848">
    <property type="component" value="Unassembled WGS sequence"/>
</dbReference>